<dbReference type="OrthoDB" id="7161641at2"/>
<dbReference type="InterPro" id="IPR052894">
    <property type="entry name" value="AsmA-related"/>
</dbReference>
<keyword evidence="4" id="KW-1185">Reference proteome</keyword>
<protein>
    <submittedName>
        <fullName evidence="3">Uncharacterized conserved protein YhdP, contains DUF3971 and AsmA2 domains</fullName>
    </submittedName>
</protein>
<dbReference type="AlphaFoldDB" id="A0A1H6VEF7"/>
<feature type="domain" description="YhdP central" evidence="2">
    <location>
        <begin position="370"/>
        <end position="814"/>
    </location>
</feature>
<proteinExistence type="predicted"/>
<evidence type="ECO:0000313" key="4">
    <source>
        <dbReference type="Proteomes" id="UP000199379"/>
    </source>
</evidence>
<dbReference type="Pfam" id="PF13116">
    <property type="entry name" value="YhdP"/>
    <property type="match status" value="1"/>
</dbReference>
<reference evidence="3 4" key="1">
    <citation type="submission" date="2016-10" db="EMBL/GenBank/DDBJ databases">
        <authorList>
            <person name="de Groot N.N."/>
        </authorList>
    </citation>
    <scope>NUCLEOTIDE SEQUENCE [LARGE SCALE GENOMIC DNA]</scope>
    <source>
        <strain evidence="3 4">DSM 29340</strain>
    </source>
</reference>
<feature type="region of interest" description="Disordered" evidence="1">
    <location>
        <begin position="1094"/>
        <end position="1134"/>
    </location>
</feature>
<gene>
    <name evidence="3" type="ORF">SAMN05444007_103167</name>
</gene>
<dbReference type="STRING" id="1227549.SAMN05444007_103167"/>
<dbReference type="InterPro" id="IPR025263">
    <property type="entry name" value="YhdP_central"/>
</dbReference>
<organism evidence="3 4">
    <name type="scientific">Cribrihabitans marinus</name>
    <dbReference type="NCBI Taxonomy" id="1227549"/>
    <lineage>
        <taxon>Bacteria</taxon>
        <taxon>Pseudomonadati</taxon>
        <taxon>Pseudomonadota</taxon>
        <taxon>Alphaproteobacteria</taxon>
        <taxon>Rhodobacterales</taxon>
        <taxon>Paracoccaceae</taxon>
        <taxon>Cribrihabitans</taxon>
    </lineage>
</organism>
<name>A0A1H6VEF7_9RHOB</name>
<dbReference type="PANTHER" id="PTHR30441:SF4">
    <property type="entry name" value="PROTEIN ASMA"/>
    <property type="match status" value="1"/>
</dbReference>
<evidence type="ECO:0000313" key="3">
    <source>
        <dbReference type="EMBL" id="SEJ02948.1"/>
    </source>
</evidence>
<accession>A0A1H6VEF7</accession>
<dbReference type="RefSeq" id="WP_092363487.1">
    <property type="nucleotide sequence ID" value="NZ_BMGV01000003.1"/>
</dbReference>
<dbReference type="PANTHER" id="PTHR30441">
    <property type="entry name" value="DUF748 DOMAIN-CONTAINING PROTEIN"/>
    <property type="match status" value="1"/>
</dbReference>
<dbReference type="GO" id="GO:0090313">
    <property type="term" value="P:regulation of protein targeting to membrane"/>
    <property type="evidence" value="ECO:0007669"/>
    <property type="project" value="TreeGrafter"/>
</dbReference>
<feature type="compositionally biased region" description="Pro residues" evidence="1">
    <location>
        <begin position="1101"/>
        <end position="1112"/>
    </location>
</feature>
<evidence type="ECO:0000256" key="1">
    <source>
        <dbReference type="SAM" id="MobiDB-lite"/>
    </source>
</evidence>
<evidence type="ECO:0000259" key="2">
    <source>
        <dbReference type="Pfam" id="PF13116"/>
    </source>
</evidence>
<dbReference type="Proteomes" id="UP000199379">
    <property type="component" value="Unassembled WGS sequence"/>
</dbReference>
<dbReference type="GO" id="GO:0005886">
    <property type="term" value="C:plasma membrane"/>
    <property type="evidence" value="ECO:0007669"/>
    <property type="project" value="TreeGrafter"/>
</dbReference>
<dbReference type="EMBL" id="FNYD01000003">
    <property type="protein sequence ID" value="SEJ02948.1"/>
    <property type="molecule type" value="Genomic_DNA"/>
</dbReference>
<sequence length="1134" mass="120765">MKESQTRSAEHSQRRRARTRFVRRVRRRRRAGRASLWAFRGFLYLLVLAAFSALMVVGQRIHAPDWLRERVASRIERGLGGLQLEFGDVNLIVHEGWRPRLRLSDVVLRNASGQEIARLNDASASVAMRPLLRGRLQPKRISLSGAFVTLRRDADGNFALAFLDGASPLREAPSLTQLIEQADGLFLRPQFSALSALRVDSVTLAYEDVGQGRTWTADGGFVQATINDGSLRVSTGFSLLGGRSYASTVEANYTSRIGLPDARFGISIEDLPAQDIAAQAPALAWLEVLRAPISGALRGSVDGAGALGPVSATLQIGAGVLQPNPRTKPIPFSDARTYFTLDPAAQALDFNEVAINSDWGSARGEGRAYLDGVETGRLETLEAQFRLTDLQINPDDLFTDPLALERAEVDFQLKLDPFRLRVGRMTVWDEDRTLRLSGGLLAREDGWQLSAEGSMDRITPAQLLAYWPPRLAPKPRDWVTKNLTAAQVSDIDLALRLEPGQSPVMHADFEFDEATVRYSRHLPPLTGAAGHASLLDTRFTVMAERGRVITESGDEIDAAGSAFIIPDIGIKKAAPGILRLQGAGPVRGVMSMLDAPPDPILTRANLPVDLAEGQVTLTGTLALPLKKRVQLEDMEFHFTGAIDDVRSEVLVPGHVVRAPRLSVAGDQTGVVLEGNAFFGEVPLSARWRQPIGKGPASRSRLTGQIEVGPELLQELNVGLPPGMVRGRGVAELSVGIGGGAPVRIEADSTLQGLVLAVPQLGWSKPAGRAGQFSLSAQPGPGGGIEAISLQAAGLRLAGSIALADGGGLERARLSRLTLGNWLDVPIDLVGRAGGGLDIRVRGGRLDLRGATFGPGGGGGGGPAPRIDAALDRLQITESIALTGFRGRFETAGGLGGPFSGRVNGQTEVQGQVVPRGTRSAVVIQSGDAGGVFRAGGILKQARGGSLRITLEPTGAPGFFDGQLRARNTRIQDAPAMAALLNAVSVVGLIDEMSGQGIQFAEIDGRFRLSPGQITIREGSAVGPSIGLSLDGTIDTVRKRLNLRGVISPVYLLNAIGSVLTRRGEGMIGFTYRLTGSTAQPQVWVNPLSGLAPGPLREIFREPPPASAPGDPAPPERPDEPDTPSILDNRPGEDR</sequence>